<dbReference type="PANTHER" id="PTHR33138:SF30">
    <property type="entry name" value="LEAF RUST 10 DISEASE-RESISTANCE LOCUS RECEPTOR-LIKE PROTEIN KINASE-LIKE 2.7"/>
    <property type="match status" value="1"/>
</dbReference>
<name>A0AAW2TX28_SESRA</name>
<reference evidence="5" key="1">
    <citation type="submission" date="2020-06" db="EMBL/GenBank/DDBJ databases">
        <authorList>
            <person name="Li T."/>
            <person name="Hu X."/>
            <person name="Zhang T."/>
            <person name="Song X."/>
            <person name="Zhang H."/>
            <person name="Dai N."/>
            <person name="Sheng W."/>
            <person name="Hou X."/>
            <person name="Wei L."/>
        </authorList>
    </citation>
    <scope>NUCLEOTIDE SEQUENCE</scope>
    <source>
        <strain evidence="5">G02</strain>
        <tissue evidence="5">Leaf</tissue>
    </source>
</reference>
<evidence type="ECO:0000256" key="1">
    <source>
        <dbReference type="ARBA" id="ARBA00004167"/>
    </source>
</evidence>
<dbReference type="InterPro" id="IPR025287">
    <property type="entry name" value="WAK_GUB"/>
</dbReference>
<proteinExistence type="predicted"/>
<comment type="caution">
    <text evidence="5">The sequence shown here is derived from an EMBL/GenBank/DDBJ whole genome shotgun (WGS) entry which is preliminary data.</text>
</comment>
<evidence type="ECO:0000256" key="2">
    <source>
        <dbReference type="ARBA" id="ARBA00022729"/>
    </source>
</evidence>
<sequence length="282" mass="32119">MFFTCFIMAYFLHTSYGELNHQCPPSSCGSIRNISNPFRLKNDPKHCGNPIYELECENNTTSVYLNSHRYLVKAINYSNYTIRLVDAGITNDSCSFPQYSLGSYHFQRGYPYEPRTPRNATDPFAGSNQITWSITFMSCPYPVNNSLFLEVDHCAKRNYSFMGSTSDRRRTYIKFGRLNGSYVMDMCKIEGIVMSSLPVKDEKSLSLSEIHSSLLYGFELSWFNALCGGKCRCYLDRTGAKCYPSDLCIYFPFTGHPIHCGKKEKFTSMKSISAVADTVLLM</sequence>
<dbReference type="GO" id="GO:0030247">
    <property type="term" value="F:polysaccharide binding"/>
    <property type="evidence" value="ECO:0007669"/>
    <property type="project" value="InterPro"/>
</dbReference>
<dbReference type="PANTHER" id="PTHR33138">
    <property type="entry name" value="OS01G0690200 PROTEIN"/>
    <property type="match status" value="1"/>
</dbReference>
<comment type="subcellular location">
    <subcellularLocation>
        <location evidence="1">Membrane</location>
        <topology evidence="1">Single-pass membrane protein</topology>
    </subcellularLocation>
</comment>
<reference evidence="5" key="2">
    <citation type="journal article" date="2024" name="Plant">
        <title>Genomic evolution and insights into agronomic trait innovations of Sesamum species.</title>
        <authorList>
            <person name="Miao H."/>
            <person name="Wang L."/>
            <person name="Qu L."/>
            <person name="Liu H."/>
            <person name="Sun Y."/>
            <person name="Le M."/>
            <person name="Wang Q."/>
            <person name="Wei S."/>
            <person name="Zheng Y."/>
            <person name="Lin W."/>
            <person name="Duan Y."/>
            <person name="Cao H."/>
            <person name="Xiong S."/>
            <person name="Wang X."/>
            <person name="Wei L."/>
            <person name="Li C."/>
            <person name="Ma Q."/>
            <person name="Ju M."/>
            <person name="Zhao R."/>
            <person name="Li G."/>
            <person name="Mu C."/>
            <person name="Tian Q."/>
            <person name="Mei H."/>
            <person name="Zhang T."/>
            <person name="Gao T."/>
            <person name="Zhang H."/>
        </authorList>
    </citation>
    <scope>NUCLEOTIDE SEQUENCE</scope>
    <source>
        <strain evidence="5">G02</strain>
    </source>
</reference>
<protein>
    <recommendedName>
        <fullName evidence="4">Wall-associated receptor kinase galacturonan-binding domain-containing protein</fullName>
    </recommendedName>
</protein>
<dbReference type="GO" id="GO:0016020">
    <property type="term" value="C:membrane"/>
    <property type="evidence" value="ECO:0007669"/>
    <property type="project" value="UniProtKB-SubCell"/>
</dbReference>
<evidence type="ECO:0000313" key="5">
    <source>
        <dbReference type="EMBL" id="KAL0409505.1"/>
    </source>
</evidence>
<gene>
    <name evidence="5" type="ORF">Sradi_1884900</name>
</gene>
<dbReference type="EMBL" id="JACGWJ010000007">
    <property type="protein sequence ID" value="KAL0409505.1"/>
    <property type="molecule type" value="Genomic_DNA"/>
</dbReference>
<dbReference type="AlphaFoldDB" id="A0AAW2TX28"/>
<dbReference type="Pfam" id="PF13947">
    <property type="entry name" value="GUB_WAK_bind"/>
    <property type="match status" value="1"/>
</dbReference>
<feature type="chain" id="PRO_5043565310" description="Wall-associated receptor kinase galacturonan-binding domain-containing protein" evidence="3">
    <location>
        <begin position="18"/>
        <end position="282"/>
    </location>
</feature>
<evidence type="ECO:0000259" key="4">
    <source>
        <dbReference type="Pfam" id="PF13947"/>
    </source>
</evidence>
<feature type="domain" description="Wall-associated receptor kinase galacturonan-binding" evidence="4">
    <location>
        <begin position="23"/>
        <end position="86"/>
    </location>
</feature>
<organism evidence="5">
    <name type="scientific">Sesamum radiatum</name>
    <name type="common">Black benniseed</name>
    <dbReference type="NCBI Taxonomy" id="300843"/>
    <lineage>
        <taxon>Eukaryota</taxon>
        <taxon>Viridiplantae</taxon>
        <taxon>Streptophyta</taxon>
        <taxon>Embryophyta</taxon>
        <taxon>Tracheophyta</taxon>
        <taxon>Spermatophyta</taxon>
        <taxon>Magnoliopsida</taxon>
        <taxon>eudicotyledons</taxon>
        <taxon>Gunneridae</taxon>
        <taxon>Pentapetalae</taxon>
        <taxon>asterids</taxon>
        <taxon>lamiids</taxon>
        <taxon>Lamiales</taxon>
        <taxon>Pedaliaceae</taxon>
        <taxon>Sesamum</taxon>
    </lineage>
</organism>
<keyword evidence="2 3" id="KW-0732">Signal</keyword>
<evidence type="ECO:0000256" key="3">
    <source>
        <dbReference type="SAM" id="SignalP"/>
    </source>
</evidence>
<accession>A0AAW2TX28</accession>
<feature type="signal peptide" evidence="3">
    <location>
        <begin position="1"/>
        <end position="17"/>
    </location>
</feature>